<feature type="domain" description="DXP reductoisomerase C-terminal" evidence="12">
    <location>
        <begin position="271"/>
        <end position="388"/>
    </location>
</feature>
<feature type="binding site" evidence="9">
    <location>
        <position position="227"/>
    </location>
    <ligand>
        <name>1-deoxy-D-xylulose 5-phosphate</name>
        <dbReference type="ChEBI" id="CHEBI:57792"/>
    </ligand>
</feature>
<feature type="binding site" evidence="9">
    <location>
        <position position="161"/>
    </location>
    <ligand>
        <name>Mn(2+)</name>
        <dbReference type="ChEBI" id="CHEBI:29035"/>
    </ligand>
</feature>
<keyword evidence="9" id="KW-0460">Magnesium</keyword>
<keyword evidence="5 9" id="KW-0560">Oxidoreductase</keyword>
<reference evidence="13 14" key="1">
    <citation type="submission" date="2016-10" db="EMBL/GenBank/DDBJ databases">
        <authorList>
            <person name="de Groot N.N."/>
        </authorList>
    </citation>
    <scope>NUCLEOTIDE SEQUENCE [LARGE SCALE GENOMIC DNA]</scope>
    <source>
        <strain evidence="13 14">DSM 15269</strain>
    </source>
</reference>
<feature type="binding site" evidence="9">
    <location>
        <position position="135"/>
    </location>
    <ligand>
        <name>NADPH</name>
        <dbReference type="ChEBI" id="CHEBI:57783"/>
    </ligand>
</feature>
<keyword evidence="3 9" id="KW-0479">Metal-binding</keyword>
<dbReference type="OrthoDB" id="9806546at2"/>
<evidence type="ECO:0000259" key="12">
    <source>
        <dbReference type="Pfam" id="PF13288"/>
    </source>
</evidence>
<dbReference type="HAMAP" id="MF_00183">
    <property type="entry name" value="DXP_reductoisom"/>
    <property type="match status" value="1"/>
</dbReference>
<dbReference type="Pfam" id="PF02670">
    <property type="entry name" value="DXP_reductoisom"/>
    <property type="match status" value="1"/>
</dbReference>
<proteinExistence type="inferred from homology"/>
<dbReference type="InterPro" id="IPR013644">
    <property type="entry name" value="DXP_reductoisomerase_C"/>
</dbReference>
<comment type="caution">
    <text evidence="9">Lacks conserved residue(s) required for the propagation of feature annotation.</text>
</comment>
<dbReference type="InterPro" id="IPR013512">
    <property type="entry name" value="DXP_reductoisomerase_N"/>
</dbReference>
<feature type="domain" description="1-deoxy-D-xylulose 5-phosphate reductoisomerase N-terminal" evidence="10">
    <location>
        <begin position="17"/>
        <end position="143"/>
    </location>
</feature>
<evidence type="ECO:0000259" key="10">
    <source>
        <dbReference type="Pfam" id="PF02670"/>
    </source>
</evidence>
<dbReference type="SUPFAM" id="SSF55347">
    <property type="entry name" value="Glyceraldehyde-3-phosphate dehydrogenase-like, C-terminal domain"/>
    <property type="match status" value="1"/>
</dbReference>
<accession>A0A1H0D5I2</accession>
<dbReference type="RefSeq" id="WP_092064684.1">
    <property type="nucleotide sequence ID" value="NZ_FNIN01000004.1"/>
</dbReference>
<feature type="binding site" evidence="9">
    <location>
        <position position="222"/>
    </location>
    <ligand>
        <name>1-deoxy-D-xylulose 5-phosphate</name>
        <dbReference type="ChEBI" id="CHEBI:57792"/>
    </ligand>
</feature>
<dbReference type="AlphaFoldDB" id="A0A1H0D5I2"/>
<feature type="binding site" evidence="9">
    <location>
        <position position="231"/>
    </location>
    <ligand>
        <name>Mn(2+)</name>
        <dbReference type="ChEBI" id="CHEBI:29035"/>
    </ligand>
</feature>
<evidence type="ECO:0000256" key="8">
    <source>
        <dbReference type="ARBA" id="ARBA00048543"/>
    </source>
</evidence>
<evidence type="ECO:0000256" key="9">
    <source>
        <dbReference type="HAMAP-Rule" id="MF_00183"/>
    </source>
</evidence>
<dbReference type="EMBL" id="FNIN01000004">
    <property type="protein sequence ID" value="SDN65329.1"/>
    <property type="molecule type" value="Genomic_DNA"/>
</dbReference>
<feature type="binding site" evidence="9">
    <location>
        <position position="215"/>
    </location>
    <ligand>
        <name>NADPH</name>
        <dbReference type="ChEBI" id="CHEBI:57783"/>
    </ligand>
</feature>
<dbReference type="NCBIfam" id="TIGR00243">
    <property type="entry name" value="Dxr"/>
    <property type="match status" value="1"/>
</dbReference>
<dbReference type="STRING" id="206665.SAMN04488516_10434"/>
<feature type="binding site" evidence="9">
    <location>
        <position position="186"/>
    </location>
    <ligand>
        <name>1-deoxy-D-xylulose 5-phosphate</name>
        <dbReference type="ChEBI" id="CHEBI:57792"/>
    </ligand>
</feature>
<dbReference type="UniPathway" id="UPA00056">
    <property type="reaction ID" value="UER00092"/>
</dbReference>
<comment type="function">
    <text evidence="9">Catalyzes the NADPH-dependent rearrangement and reduction of 1-deoxy-D-xylulose-5-phosphate (DXP) to 2-C-methyl-D-erythritol 4-phosphate (MEP).</text>
</comment>
<dbReference type="Pfam" id="PF13288">
    <property type="entry name" value="DXPR_C"/>
    <property type="match status" value="1"/>
</dbReference>
<keyword evidence="4 9" id="KW-0521">NADP</keyword>
<dbReference type="Gene3D" id="1.10.1740.10">
    <property type="match status" value="1"/>
</dbReference>
<evidence type="ECO:0000313" key="14">
    <source>
        <dbReference type="Proteomes" id="UP000199602"/>
    </source>
</evidence>
<dbReference type="InterPro" id="IPR003821">
    <property type="entry name" value="DXP_reductoisomerase"/>
</dbReference>
<dbReference type="EC" id="1.1.1.267" evidence="9"/>
<keyword evidence="13" id="KW-0413">Isomerase</keyword>
<evidence type="ECO:0000256" key="1">
    <source>
        <dbReference type="ARBA" id="ARBA00005094"/>
    </source>
</evidence>
<name>A0A1H0D5I2_9BACT</name>
<protein>
    <recommendedName>
        <fullName evidence="9">1-deoxy-D-xylulose 5-phosphate reductoisomerase</fullName>
        <shortName evidence="9">DXP reductoisomerase</shortName>
        <ecNumber evidence="9">1.1.1.267</ecNumber>
    </recommendedName>
    <alternativeName>
        <fullName evidence="9">1-deoxyxylulose-5-phosphate reductoisomerase</fullName>
    </alternativeName>
    <alternativeName>
        <fullName evidence="9">2-C-methyl-D-erythritol 4-phosphate synthase</fullName>
    </alternativeName>
</protein>
<dbReference type="PIRSF" id="PIRSF006205">
    <property type="entry name" value="Dxp_reductismrs"/>
    <property type="match status" value="1"/>
</dbReference>
<feature type="binding site" evidence="9">
    <location>
        <position position="163"/>
    </location>
    <ligand>
        <name>1-deoxy-D-xylulose 5-phosphate</name>
        <dbReference type="ChEBI" id="CHEBI:57792"/>
    </ligand>
</feature>
<feature type="binding site" evidence="9">
    <location>
        <position position="136"/>
    </location>
    <ligand>
        <name>1-deoxy-D-xylulose 5-phosphate</name>
        <dbReference type="ChEBI" id="CHEBI:57792"/>
    </ligand>
</feature>
<comment type="pathway">
    <text evidence="1 9">Isoprenoid biosynthesis; isopentenyl diphosphate biosynthesis via DXP pathway; isopentenyl diphosphate from 1-deoxy-D-xylulose 5-phosphate: step 1/6.</text>
</comment>
<dbReference type="Gene3D" id="3.40.50.720">
    <property type="entry name" value="NAD(P)-binding Rossmann-like Domain"/>
    <property type="match status" value="1"/>
</dbReference>
<dbReference type="GO" id="GO:0051484">
    <property type="term" value="P:isopentenyl diphosphate biosynthetic process, methylerythritol 4-phosphate pathway involved in terpenoid biosynthetic process"/>
    <property type="evidence" value="ECO:0007669"/>
    <property type="project" value="TreeGrafter"/>
</dbReference>
<dbReference type="Proteomes" id="UP000199602">
    <property type="component" value="Unassembled WGS sequence"/>
</dbReference>
<organism evidence="13 14">
    <name type="scientific">Desulfonauticus submarinus</name>
    <dbReference type="NCBI Taxonomy" id="206665"/>
    <lineage>
        <taxon>Bacteria</taxon>
        <taxon>Pseudomonadati</taxon>
        <taxon>Thermodesulfobacteriota</taxon>
        <taxon>Desulfovibrionia</taxon>
        <taxon>Desulfovibrionales</taxon>
        <taxon>Desulfonauticaceae</taxon>
        <taxon>Desulfonauticus</taxon>
    </lineage>
</organism>
<dbReference type="FunFam" id="3.40.50.720:FF:000045">
    <property type="entry name" value="1-deoxy-D-xylulose 5-phosphate reductoisomerase"/>
    <property type="match status" value="1"/>
</dbReference>
<gene>
    <name evidence="9" type="primary">dxr</name>
    <name evidence="13" type="ORF">SAMN04488516_10434</name>
</gene>
<feature type="binding site" evidence="9">
    <location>
        <position position="23"/>
    </location>
    <ligand>
        <name>NADPH</name>
        <dbReference type="ChEBI" id="CHEBI:57783"/>
    </ligand>
</feature>
<feature type="binding site" evidence="9">
    <location>
        <position position="26"/>
    </location>
    <ligand>
        <name>NADPH</name>
        <dbReference type="ChEBI" id="CHEBI:57783"/>
    </ligand>
</feature>
<dbReference type="GO" id="GO:0030145">
    <property type="term" value="F:manganese ion binding"/>
    <property type="evidence" value="ECO:0007669"/>
    <property type="project" value="TreeGrafter"/>
</dbReference>
<evidence type="ECO:0000256" key="2">
    <source>
        <dbReference type="ARBA" id="ARBA00006825"/>
    </source>
</evidence>
<comment type="catalytic activity">
    <reaction evidence="8">
        <text>2-C-methyl-D-erythritol 4-phosphate + NADP(+) = 1-deoxy-D-xylulose 5-phosphate + NADPH + H(+)</text>
        <dbReference type="Rhea" id="RHEA:13717"/>
        <dbReference type="ChEBI" id="CHEBI:15378"/>
        <dbReference type="ChEBI" id="CHEBI:57783"/>
        <dbReference type="ChEBI" id="CHEBI:57792"/>
        <dbReference type="ChEBI" id="CHEBI:58262"/>
        <dbReference type="ChEBI" id="CHEBI:58349"/>
        <dbReference type="EC" id="1.1.1.267"/>
    </reaction>
    <physiologicalReaction direction="right-to-left" evidence="8">
        <dbReference type="Rhea" id="RHEA:13719"/>
    </physiologicalReaction>
</comment>
<evidence type="ECO:0000256" key="3">
    <source>
        <dbReference type="ARBA" id="ARBA00022723"/>
    </source>
</evidence>
<evidence type="ECO:0000313" key="13">
    <source>
        <dbReference type="EMBL" id="SDN65329.1"/>
    </source>
</evidence>
<evidence type="ECO:0000256" key="6">
    <source>
        <dbReference type="ARBA" id="ARBA00023211"/>
    </source>
</evidence>
<comment type="cofactor">
    <cofactor evidence="9">
        <name>Mg(2+)</name>
        <dbReference type="ChEBI" id="CHEBI:18420"/>
    </cofactor>
    <cofactor evidence="9">
        <name>Mn(2+)</name>
        <dbReference type="ChEBI" id="CHEBI:29035"/>
    </cofactor>
</comment>
<dbReference type="PANTHER" id="PTHR30525">
    <property type="entry name" value="1-DEOXY-D-XYLULOSE 5-PHOSPHATE REDUCTOISOMERASE"/>
    <property type="match status" value="1"/>
</dbReference>
<comment type="similarity">
    <text evidence="2 9">Belongs to the DXR family.</text>
</comment>
<dbReference type="InterPro" id="IPR026877">
    <property type="entry name" value="DXPR_C"/>
</dbReference>
<keyword evidence="6 9" id="KW-0464">Manganese</keyword>
<dbReference type="GO" id="GO:0030604">
    <property type="term" value="F:1-deoxy-D-xylulose-5-phosphate reductoisomerase activity"/>
    <property type="evidence" value="ECO:0007669"/>
    <property type="project" value="UniProtKB-UniRule"/>
</dbReference>
<dbReference type="SUPFAM" id="SSF51735">
    <property type="entry name" value="NAD(P)-binding Rossmann-fold domains"/>
    <property type="match status" value="1"/>
</dbReference>
<dbReference type="NCBIfam" id="NF009114">
    <property type="entry name" value="PRK12464.1"/>
    <property type="match status" value="1"/>
</dbReference>
<feature type="binding site" evidence="9">
    <location>
        <position position="228"/>
    </location>
    <ligand>
        <name>1-deoxy-D-xylulose 5-phosphate</name>
        <dbReference type="ChEBI" id="CHEBI:57792"/>
    </ligand>
</feature>
<dbReference type="SUPFAM" id="SSF69055">
    <property type="entry name" value="1-deoxy-D-xylulose-5-phosphate reductoisomerase, C-terminal domain"/>
    <property type="match status" value="1"/>
</dbReference>
<feature type="binding site" evidence="9">
    <location>
        <position position="49"/>
    </location>
    <ligand>
        <name>NADPH</name>
        <dbReference type="ChEBI" id="CHEBI:57783"/>
    </ligand>
</feature>
<sequence length="398" mass="43517">MDYISSLNIDTSLPRSVVILGSTGSIGQNTLNVISHHPEKFKVIGLACATNIQLLASQINKFRPKYVAVLNKDVGTKLKSLCSTYIPKILWGTQGYQKIASLSEANVIVSAMVGAAGLLPTIAAAKKSKIILLANKESLVLAGQLLRSILKQTNGVILPIDSEHNAIFQVIHGKFQHIKKIILTASGGPFLGKTKKELKNITPEQALNHPNWSMGAKISVDSATLMNKGLEIIEAHYLFGLPLEKIKVIVHPQSIVHSLVEFIDGSHLAQLGIADMQIPISYCLAYPERINLSYLPKLDLTEIANLTFQKPDETNFPCLQIAKQALKLGQAACIALNAANELAVEMFLNKKIGFLDIPKILKKVLDSSPDMTIDSVETILELDKKIRKITLNLVEKIK</sequence>
<feature type="binding site" evidence="9">
    <location>
        <position position="137"/>
    </location>
    <ligand>
        <name>NADPH</name>
        <dbReference type="ChEBI" id="CHEBI:57783"/>
    </ligand>
</feature>
<dbReference type="InterPro" id="IPR036169">
    <property type="entry name" value="DXPR_C_sf"/>
</dbReference>
<feature type="domain" description="1-deoxy-D-xylulose 5-phosphate reductoisomerase C-terminal" evidence="11">
    <location>
        <begin position="157"/>
        <end position="239"/>
    </location>
</feature>
<feature type="binding site" evidence="9">
    <location>
        <position position="231"/>
    </location>
    <ligand>
        <name>1-deoxy-D-xylulose 5-phosphate</name>
        <dbReference type="ChEBI" id="CHEBI:57792"/>
    </ligand>
</feature>
<feature type="binding site" evidence="9">
    <location>
        <position position="162"/>
    </location>
    <ligand>
        <name>1-deoxy-D-xylulose 5-phosphate</name>
        <dbReference type="ChEBI" id="CHEBI:57792"/>
    </ligand>
</feature>
<feature type="binding site" evidence="9">
    <location>
        <position position="24"/>
    </location>
    <ligand>
        <name>NADPH</name>
        <dbReference type="ChEBI" id="CHEBI:57783"/>
    </ligand>
</feature>
<feature type="binding site" evidence="9">
    <location>
        <position position="209"/>
    </location>
    <ligand>
        <name>1-deoxy-D-xylulose 5-phosphate</name>
        <dbReference type="ChEBI" id="CHEBI:57792"/>
    </ligand>
</feature>
<keyword evidence="14" id="KW-1185">Reference proteome</keyword>
<dbReference type="PANTHER" id="PTHR30525:SF0">
    <property type="entry name" value="1-DEOXY-D-XYLULOSE 5-PHOSPHATE REDUCTOISOMERASE, CHLOROPLASTIC"/>
    <property type="match status" value="1"/>
</dbReference>
<feature type="binding site" evidence="9">
    <location>
        <position position="51"/>
    </location>
    <ligand>
        <name>NADPH</name>
        <dbReference type="ChEBI" id="CHEBI:57783"/>
    </ligand>
</feature>
<dbReference type="GO" id="GO:0070402">
    <property type="term" value="F:NADPH binding"/>
    <property type="evidence" value="ECO:0007669"/>
    <property type="project" value="InterPro"/>
</dbReference>
<evidence type="ECO:0000256" key="4">
    <source>
        <dbReference type="ARBA" id="ARBA00022857"/>
    </source>
</evidence>
<evidence type="ECO:0000259" key="11">
    <source>
        <dbReference type="Pfam" id="PF08436"/>
    </source>
</evidence>
<feature type="binding site" evidence="9">
    <location>
        <position position="163"/>
    </location>
    <ligand>
        <name>Mn(2+)</name>
        <dbReference type="ChEBI" id="CHEBI:29035"/>
    </ligand>
</feature>
<dbReference type="Pfam" id="PF08436">
    <property type="entry name" value="DXP_redisom_C"/>
    <property type="match status" value="1"/>
</dbReference>
<dbReference type="InterPro" id="IPR036291">
    <property type="entry name" value="NAD(P)-bd_dom_sf"/>
</dbReference>
<evidence type="ECO:0000256" key="5">
    <source>
        <dbReference type="ARBA" id="ARBA00023002"/>
    </source>
</evidence>
<evidence type="ECO:0000256" key="7">
    <source>
        <dbReference type="ARBA" id="ARBA00023229"/>
    </source>
</evidence>
<feature type="binding site" evidence="9">
    <location>
        <position position="25"/>
    </location>
    <ligand>
        <name>NADPH</name>
        <dbReference type="ChEBI" id="CHEBI:57783"/>
    </ligand>
</feature>
<keyword evidence="7 9" id="KW-0414">Isoprene biosynthesis</keyword>
<dbReference type="GO" id="GO:0016853">
    <property type="term" value="F:isomerase activity"/>
    <property type="evidence" value="ECO:0007669"/>
    <property type="project" value="UniProtKB-KW"/>
</dbReference>